<comment type="caution">
    <text evidence="2">The sequence shown here is derived from an EMBL/GenBank/DDBJ whole genome shotgun (WGS) entry which is preliminary data.</text>
</comment>
<evidence type="ECO:0000256" key="1">
    <source>
        <dbReference type="SAM" id="MobiDB-lite"/>
    </source>
</evidence>
<name>A0ABP8A6N4_9MICO</name>
<accession>A0ABP8A6N4</accession>
<gene>
    <name evidence="2" type="ORF">GCM10022287_30380</name>
</gene>
<feature type="compositionally biased region" description="Polar residues" evidence="1">
    <location>
        <begin position="37"/>
        <end position="52"/>
    </location>
</feature>
<feature type="region of interest" description="Disordered" evidence="1">
    <location>
        <begin position="26"/>
        <end position="52"/>
    </location>
</feature>
<sequence>MANTVAPLQMKAQKNLIVRIPVDPAAPAGDTKDYQKHVSSMSITDNDPTTISWKGGTDDARVTDNVPPDVPAQCVMNVAQDTDNPDSLWRFMRAHKGEQVTVIYKPNAAGTFGTKATIILKAPALGGPTNQYNEATVTMDCLEYEDFDDADGDGNPDDEPEA</sequence>
<evidence type="ECO:0008006" key="4">
    <source>
        <dbReference type="Google" id="ProtNLM"/>
    </source>
</evidence>
<dbReference type="RefSeq" id="WP_344755944.1">
    <property type="nucleotide sequence ID" value="NZ_BAABBW010000005.1"/>
</dbReference>
<proteinExistence type="predicted"/>
<dbReference type="Proteomes" id="UP001501079">
    <property type="component" value="Unassembled WGS sequence"/>
</dbReference>
<protein>
    <recommendedName>
        <fullName evidence="4">Phage tail protein</fullName>
    </recommendedName>
</protein>
<dbReference type="EMBL" id="BAABBW010000005">
    <property type="protein sequence ID" value="GAA4178946.1"/>
    <property type="molecule type" value="Genomic_DNA"/>
</dbReference>
<organism evidence="2 3">
    <name type="scientific">Gryllotalpicola koreensis</name>
    <dbReference type="NCBI Taxonomy" id="993086"/>
    <lineage>
        <taxon>Bacteria</taxon>
        <taxon>Bacillati</taxon>
        <taxon>Actinomycetota</taxon>
        <taxon>Actinomycetes</taxon>
        <taxon>Micrococcales</taxon>
        <taxon>Microbacteriaceae</taxon>
        <taxon>Gryllotalpicola</taxon>
    </lineage>
</organism>
<evidence type="ECO:0000313" key="3">
    <source>
        <dbReference type="Proteomes" id="UP001501079"/>
    </source>
</evidence>
<evidence type="ECO:0000313" key="2">
    <source>
        <dbReference type="EMBL" id="GAA4178946.1"/>
    </source>
</evidence>
<keyword evidence="3" id="KW-1185">Reference proteome</keyword>
<reference evidence="3" key="1">
    <citation type="journal article" date="2019" name="Int. J. Syst. Evol. Microbiol.">
        <title>The Global Catalogue of Microorganisms (GCM) 10K type strain sequencing project: providing services to taxonomists for standard genome sequencing and annotation.</title>
        <authorList>
            <consortium name="The Broad Institute Genomics Platform"/>
            <consortium name="The Broad Institute Genome Sequencing Center for Infectious Disease"/>
            <person name="Wu L."/>
            <person name="Ma J."/>
        </authorList>
    </citation>
    <scope>NUCLEOTIDE SEQUENCE [LARGE SCALE GENOMIC DNA]</scope>
    <source>
        <strain evidence="3">JCM 17591</strain>
    </source>
</reference>